<organism evidence="3 4">
    <name type="scientific">Paracraurococcus lichenis</name>
    <dbReference type="NCBI Taxonomy" id="3064888"/>
    <lineage>
        <taxon>Bacteria</taxon>
        <taxon>Pseudomonadati</taxon>
        <taxon>Pseudomonadota</taxon>
        <taxon>Alphaproteobacteria</taxon>
        <taxon>Acetobacterales</taxon>
        <taxon>Roseomonadaceae</taxon>
        <taxon>Paracraurococcus</taxon>
    </lineage>
</organism>
<dbReference type="Proteomes" id="UP001243009">
    <property type="component" value="Unassembled WGS sequence"/>
</dbReference>
<dbReference type="SUPFAM" id="SSF56349">
    <property type="entry name" value="DNA breaking-rejoining enzymes"/>
    <property type="match status" value="1"/>
</dbReference>
<feature type="domain" description="Tyr recombinase" evidence="2">
    <location>
        <begin position="70"/>
        <end position="277"/>
    </location>
</feature>
<dbReference type="Pfam" id="PF00589">
    <property type="entry name" value="Phage_integrase"/>
    <property type="match status" value="1"/>
</dbReference>
<dbReference type="PROSITE" id="PS51898">
    <property type="entry name" value="TYR_RECOMBINASE"/>
    <property type="match status" value="1"/>
</dbReference>
<evidence type="ECO:0000259" key="2">
    <source>
        <dbReference type="PROSITE" id="PS51898"/>
    </source>
</evidence>
<name>A0ABT9E3M1_9PROT</name>
<comment type="caution">
    <text evidence="3">The sequence shown here is derived from an EMBL/GenBank/DDBJ whole genome shotgun (WGS) entry which is preliminary data.</text>
</comment>
<evidence type="ECO:0000313" key="3">
    <source>
        <dbReference type="EMBL" id="MDO9710753.1"/>
    </source>
</evidence>
<reference evidence="3 4" key="1">
    <citation type="submission" date="2023-08" db="EMBL/GenBank/DDBJ databases">
        <title>The draft genome sequence of Paracraurococcus sp. LOR1-02.</title>
        <authorList>
            <person name="Kingkaew E."/>
            <person name="Tanasupawat S."/>
        </authorList>
    </citation>
    <scope>NUCLEOTIDE SEQUENCE [LARGE SCALE GENOMIC DNA]</scope>
    <source>
        <strain evidence="3 4">LOR1-02</strain>
    </source>
</reference>
<dbReference type="Gene3D" id="1.10.443.10">
    <property type="entry name" value="Intergrase catalytic core"/>
    <property type="match status" value="1"/>
</dbReference>
<accession>A0ABT9E3M1</accession>
<dbReference type="InterPro" id="IPR002104">
    <property type="entry name" value="Integrase_catalytic"/>
</dbReference>
<proteinExistence type="predicted"/>
<gene>
    <name evidence="3" type="ORF">Q7A36_20550</name>
</gene>
<dbReference type="EMBL" id="JAUTWS010000020">
    <property type="protein sequence ID" value="MDO9710753.1"/>
    <property type="molecule type" value="Genomic_DNA"/>
</dbReference>
<evidence type="ECO:0000256" key="1">
    <source>
        <dbReference type="ARBA" id="ARBA00023172"/>
    </source>
</evidence>
<dbReference type="CDD" id="cd00397">
    <property type="entry name" value="DNA_BRE_C"/>
    <property type="match status" value="1"/>
</dbReference>
<protein>
    <submittedName>
        <fullName evidence="3">Tyrosine-type recombinase/integrase</fullName>
    </submittedName>
</protein>
<keyword evidence="4" id="KW-1185">Reference proteome</keyword>
<evidence type="ECO:0000313" key="4">
    <source>
        <dbReference type="Proteomes" id="UP001243009"/>
    </source>
</evidence>
<keyword evidence="1" id="KW-0233">DNA recombination</keyword>
<sequence length="291" mass="33715">MSEYQAADPAETATRIRWVASYIEWHLGLRLGSLERRQRESENLQELGKAVVTRLRQRAPRVSREGEDEPTLEGVDREILQRIEQAMLPGAEQNPFTPGFVQLRNYLLWRLLLDTGARRAEVREAKADHIKYSIRRFEIHTSKTFSRTVPINLKTADAFDTFIEEYWAHLSREARRRGFLFTDEKGRHLSLRAINRVFERVRVKIPGVPNFLAPHTVRRSWNDQFSATIDSLPPDKRPSVAEEVRMRNRLQGWAGDSTMGGRYAKRHTRRKADNIAETLAANLMLDAGKKD</sequence>
<dbReference type="InterPro" id="IPR013762">
    <property type="entry name" value="Integrase-like_cat_sf"/>
</dbReference>
<dbReference type="InterPro" id="IPR011010">
    <property type="entry name" value="DNA_brk_join_enz"/>
</dbReference>
<dbReference type="RefSeq" id="WP_305105612.1">
    <property type="nucleotide sequence ID" value="NZ_JAUTWS010000020.1"/>
</dbReference>